<gene>
    <name evidence="2" type="ORF">D9757_007354</name>
</gene>
<reference evidence="2 3" key="1">
    <citation type="journal article" date="2020" name="ISME J.">
        <title>Uncovering the hidden diversity of litter-decomposition mechanisms in mushroom-forming fungi.</title>
        <authorList>
            <person name="Floudas D."/>
            <person name="Bentzer J."/>
            <person name="Ahren D."/>
            <person name="Johansson T."/>
            <person name="Persson P."/>
            <person name="Tunlid A."/>
        </authorList>
    </citation>
    <scope>NUCLEOTIDE SEQUENCE [LARGE SCALE GENOMIC DNA]</scope>
    <source>
        <strain evidence="2 3">CBS 406.79</strain>
    </source>
</reference>
<comment type="caution">
    <text evidence="2">The sequence shown here is derived from an EMBL/GenBank/DDBJ whole genome shotgun (WGS) entry which is preliminary data.</text>
</comment>
<name>A0A8H5HIN2_9AGAR</name>
<feature type="region of interest" description="Disordered" evidence="1">
    <location>
        <begin position="108"/>
        <end position="134"/>
    </location>
</feature>
<feature type="compositionally biased region" description="Polar residues" evidence="1">
    <location>
        <begin position="159"/>
        <end position="169"/>
    </location>
</feature>
<evidence type="ECO:0000313" key="3">
    <source>
        <dbReference type="Proteomes" id="UP000518752"/>
    </source>
</evidence>
<accession>A0A8H5HIN2</accession>
<keyword evidence="3" id="KW-1185">Reference proteome</keyword>
<dbReference type="EMBL" id="JAACJN010000046">
    <property type="protein sequence ID" value="KAF5383959.1"/>
    <property type="molecule type" value="Genomic_DNA"/>
</dbReference>
<dbReference type="Proteomes" id="UP000518752">
    <property type="component" value="Unassembled WGS sequence"/>
</dbReference>
<dbReference type="AlphaFoldDB" id="A0A8H5HIN2"/>
<feature type="region of interest" description="Disordered" evidence="1">
    <location>
        <begin position="148"/>
        <end position="169"/>
    </location>
</feature>
<feature type="compositionally biased region" description="Low complexity" evidence="1">
    <location>
        <begin position="221"/>
        <end position="231"/>
    </location>
</feature>
<feature type="region of interest" description="Disordered" evidence="1">
    <location>
        <begin position="206"/>
        <end position="249"/>
    </location>
</feature>
<organism evidence="2 3">
    <name type="scientific">Collybiopsis confluens</name>
    <dbReference type="NCBI Taxonomy" id="2823264"/>
    <lineage>
        <taxon>Eukaryota</taxon>
        <taxon>Fungi</taxon>
        <taxon>Dikarya</taxon>
        <taxon>Basidiomycota</taxon>
        <taxon>Agaricomycotina</taxon>
        <taxon>Agaricomycetes</taxon>
        <taxon>Agaricomycetidae</taxon>
        <taxon>Agaricales</taxon>
        <taxon>Marasmiineae</taxon>
        <taxon>Omphalotaceae</taxon>
        <taxon>Collybiopsis</taxon>
    </lineage>
</organism>
<sequence length="390" mass="42460">MKTDVARKYMDRYRSFWSTTEQFCPRISFQATYALRTSSIASFGESSLAHWSSKTIEGLLPLIRRLHKASGNGTKFVDKTVPTGLLKTTSPILILFFLIMGNTPGSREAQRYQPYHSSPTSRKHSDSSGVSLSSGDLIDQLADSDFLLQSPPVPARPATSRTLTKAMGSSLTHAKFPVELTDSEDEAAGSSHSALTLAKFPIKLTDSEDESSPTPTPAPTPTKAAGSSSSPFTPAKSPSSLRGQRQERRRRWQKLPEIFFGLQDLPRAPPTPPHTPQKQSRSSGRGGGGGGGPPSSPSRYLINLRKKKWSSGANKIAGIQGAIHIIGRSLARKTSIGPMPSTSIPSLGRKYFCLSESEIDTVPCIEFYNKNTERQPGRSYNLSRKCAYLA</sequence>
<feature type="compositionally biased region" description="Gly residues" evidence="1">
    <location>
        <begin position="284"/>
        <end position="293"/>
    </location>
</feature>
<proteinExistence type="predicted"/>
<evidence type="ECO:0000313" key="2">
    <source>
        <dbReference type="EMBL" id="KAF5383959.1"/>
    </source>
</evidence>
<feature type="region of interest" description="Disordered" evidence="1">
    <location>
        <begin position="261"/>
        <end position="299"/>
    </location>
</feature>
<protein>
    <submittedName>
        <fullName evidence="2">Uncharacterized protein</fullName>
    </submittedName>
</protein>
<evidence type="ECO:0000256" key="1">
    <source>
        <dbReference type="SAM" id="MobiDB-lite"/>
    </source>
</evidence>